<organism evidence="3">
    <name type="scientific">Cuerna arida</name>
    <dbReference type="NCBI Taxonomy" id="1464854"/>
    <lineage>
        <taxon>Eukaryota</taxon>
        <taxon>Metazoa</taxon>
        <taxon>Ecdysozoa</taxon>
        <taxon>Arthropoda</taxon>
        <taxon>Hexapoda</taxon>
        <taxon>Insecta</taxon>
        <taxon>Pterygota</taxon>
        <taxon>Neoptera</taxon>
        <taxon>Paraneoptera</taxon>
        <taxon>Hemiptera</taxon>
        <taxon>Auchenorrhyncha</taxon>
        <taxon>Membracoidea</taxon>
        <taxon>Cicadellidae</taxon>
        <taxon>Cicadellinae</taxon>
        <taxon>Proconiini</taxon>
        <taxon>Cuerna</taxon>
    </lineage>
</organism>
<feature type="domain" description="Reverse transcriptase" evidence="2">
    <location>
        <begin position="1"/>
        <end position="60"/>
    </location>
</feature>
<dbReference type="Pfam" id="PF00078">
    <property type="entry name" value="RVT_1"/>
    <property type="match status" value="1"/>
</dbReference>
<dbReference type="AlphaFoldDB" id="A0A1B6EXT9"/>
<feature type="non-terminal residue" evidence="3">
    <location>
        <position position="138"/>
    </location>
</feature>
<evidence type="ECO:0000259" key="2">
    <source>
        <dbReference type="PROSITE" id="PS50878"/>
    </source>
</evidence>
<dbReference type="PANTHER" id="PTHR37984:SF5">
    <property type="entry name" value="PROTEIN NYNRIN-LIKE"/>
    <property type="match status" value="1"/>
</dbReference>
<name>A0A1B6EXT9_9HEMI</name>
<sequence>GGLENSAWYLDDIIVTGQSLEETYNNLTKVLTRLDEFNVKVNWEKSKFFENEVQFLGHIIGENGIKPSLEKIEALDKMAIPSNLTEVRAFLGLANYYRKFVKNFTELAYPLYQLEKKGVTFKWDKNCNDSFNNIKNAI</sequence>
<gene>
    <name evidence="3" type="ORF">g.44372</name>
</gene>
<accession>A0A1B6EXT9</accession>
<dbReference type="FunFam" id="3.30.70.270:FF:000020">
    <property type="entry name" value="Transposon Tf2-6 polyprotein-like Protein"/>
    <property type="match status" value="1"/>
</dbReference>
<dbReference type="InterPro" id="IPR043128">
    <property type="entry name" value="Rev_trsase/Diguanyl_cyclase"/>
</dbReference>
<dbReference type="Gene3D" id="3.30.70.270">
    <property type="match status" value="2"/>
</dbReference>
<dbReference type="EMBL" id="GECZ01027022">
    <property type="protein sequence ID" value="JAS42747.1"/>
    <property type="molecule type" value="Transcribed_RNA"/>
</dbReference>
<dbReference type="InterPro" id="IPR000477">
    <property type="entry name" value="RT_dom"/>
</dbReference>
<feature type="non-terminal residue" evidence="3">
    <location>
        <position position="1"/>
    </location>
</feature>
<dbReference type="InterPro" id="IPR050951">
    <property type="entry name" value="Retrovirus_Pol_polyprotein"/>
</dbReference>
<dbReference type="EC" id="2.7.7.49" evidence="1"/>
<dbReference type="PROSITE" id="PS50878">
    <property type="entry name" value="RT_POL"/>
    <property type="match status" value="1"/>
</dbReference>
<dbReference type="SUPFAM" id="SSF56672">
    <property type="entry name" value="DNA/RNA polymerases"/>
    <property type="match status" value="1"/>
</dbReference>
<dbReference type="PANTHER" id="PTHR37984">
    <property type="entry name" value="PROTEIN CBG26694"/>
    <property type="match status" value="1"/>
</dbReference>
<dbReference type="GO" id="GO:0003964">
    <property type="term" value="F:RNA-directed DNA polymerase activity"/>
    <property type="evidence" value="ECO:0007669"/>
    <property type="project" value="UniProtKB-EC"/>
</dbReference>
<evidence type="ECO:0000313" key="3">
    <source>
        <dbReference type="EMBL" id="JAS42747.1"/>
    </source>
</evidence>
<protein>
    <recommendedName>
        <fullName evidence="1">RNA-directed DNA polymerase</fullName>
        <ecNumber evidence="1">2.7.7.49</ecNumber>
    </recommendedName>
</protein>
<proteinExistence type="predicted"/>
<dbReference type="InterPro" id="IPR043502">
    <property type="entry name" value="DNA/RNA_pol_sf"/>
</dbReference>
<evidence type="ECO:0000256" key="1">
    <source>
        <dbReference type="ARBA" id="ARBA00012493"/>
    </source>
</evidence>
<reference evidence="3" key="1">
    <citation type="submission" date="2015-11" db="EMBL/GenBank/DDBJ databases">
        <title>De novo transcriptome assembly of four potential Pierce s Disease insect vectors from Arizona vineyards.</title>
        <authorList>
            <person name="Tassone E.E."/>
        </authorList>
    </citation>
    <scope>NUCLEOTIDE SEQUENCE</scope>
</reference>